<protein>
    <submittedName>
        <fullName evidence="2">Polyphosphate:AMP phosphotransferase</fullName>
    </submittedName>
</protein>
<comment type="caution">
    <text evidence="2">The sequence shown here is derived from an EMBL/GenBank/DDBJ whole genome shotgun (WGS) entry which is preliminary data.</text>
</comment>
<reference evidence="2 3" key="1">
    <citation type="submission" date="2019-03" db="EMBL/GenBank/DDBJ databases">
        <title>Genomic Encyclopedia of Type Strains, Phase IV (KMG-IV): sequencing the most valuable type-strain genomes for metagenomic binning, comparative biology and taxonomic classification.</title>
        <authorList>
            <person name="Goeker M."/>
        </authorList>
    </citation>
    <scope>NUCLEOTIDE SEQUENCE [LARGE SCALE GENOMIC DNA]</scope>
    <source>
        <strain evidence="2 3">DSM 24591</strain>
    </source>
</reference>
<dbReference type="EMBL" id="SMAJ01000006">
    <property type="protein sequence ID" value="TCT07302.1"/>
    <property type="molecule type" value="Genomic_DNA"/>
</dbReference>
<name>A0A4R3M2R5_9BURK</name>
<feature type="domain" description="Polyphosphate kinase-2-related" evidence="1">
    <location>
        <begin position="275"/>
        <end position="497"/>
    </location>
</feature>
<dbReference type="Gene3D" id="3.40.50.300">
    <property type="entry name" value="P-loop containing nucleotide triphosphate hydrolases"/>
    <property type="match status" value="2"/>
</dbReference>
<dbReference type="InterPro" id="IPR027417">
    <property type="entry name" value="P-loop_NTPase"/>
</dbReference>
<keyword evidence="3" id="KW-1185">Reference proteome</keyword>
<dbReference type="PANTHER" id="PTHR34383">
    <property type="entry name" value="POLYPHOSPHATE:AMP PHOSPHOTRANSFERASE-RELATED"/>
    <property type="match status" value="1"/>
</dbReference>
<dbReference type="SUPFAM" id="SSF52540">
    <property type="entry name" value="P-loop containing nucleoside triphosphate hydrolases"/>
    <property type="match status" value="2"/>
</dbReference>
<sequence length="501" mass="56729">MFTAAESDPKLSKEQAGPIEAKLRTALLKAQYARLQKAQRALLIVIAGIDGAGTGASVNLINEWMDARFIRTMAFGEATPEEKRYPPLWRYWQPLPALGRTGIVFGSWYQPLLREAAKKKPDPGVIQSLAQGIREFESMLAGDGIQIIKLWHHLSREAQKKRTDDLLAHRETAWQVHPSEIKVRKKFARLRSAGELSINLTQADFAPWHIIPSADPDMRAVATGQAILAALQQKPSPIRSNFAPDNGIPKAAGGRAMAGAKIPPRIEKLDYTAQLDSKEYDTQLEYWQARLAELVRHDKFKARSLILVFEGQDAAGKGGAIRRVTHAFDARQYSIHPIAAPSDIEIAHPYLWRFWRCLPAPGKIAIFDRSWYGRVLVERVEKYAAPADWQRAYAEINQFEAQLTDNGAVLVKFWLAVTRAEQLKRFHEREASPFKNFKITPEDWRNRKKWTAYMQAANEMLARTDTVRAPWHALSSNDKRHARVAVLERTVTALEKALDTH</sequence>
<dbReference type="PANTHER" id="PTHR34383:SF3">
    <property type="entry name" value="POLYPHOSPHATE:AMP PHOSPHOTRANSFERASE"/>
    <property type="match status" value="1"/>
</dbReference>
<dbReference type="AlphaFoldDB" id="A0A4R3M2R5"/>
<dbReference type="InterPro" id="IPR022489">
    <property type="entry name" value="PolyP_AMP_Tfrase"/>
</dbReference>
<dbReference type="InterPro" id="IPR022488">
    <property type="entry name" value="PPK2-related"/>
</dbReference>
<keyword evidence="2" id="KW-0808">Transferase</keyword>
<proteinExistence type="predicted"/>
<dbReference type="RefSeq" id="WP_132581969.1">
    <property type="nucleotide sequence ID" value="NZ_SMAJ01000006.1"/>
</dbReference>
<dbReference type="GO" id="GO:0006797">
    <property type="term" value="P:polyphosphate metabolic process"/>
    <property type="evidence" value="ECO:0007669"/>
    <property type="project" value="InterPro"/>
</dbReference>
<evidence type="ECO:0000313" key="3">
    <source>
        <dbReference type="Proteomes" id="UP000295525"/>
    </source>
</evidence>
<dbReference type="NCBIfam" id="TIGR03708">
    <property type="entry name" value="poly_P_AMP_trns"/>
    <property type="match status" value="1"/>
</dbReference>
<feature type="domain" description="Polyphosphate kinase-2-related" evidence="1">
    <location>
        <begin position="12"/>
        <end position="233"/>
    </location>
</feature>
<evidence type="ECO:0000259" key="1">
    <source>
        <dbReference type="Pfam" id="PF03976"/>
    </source>
</evidence>
<dbReference type="GO" id="GO:0043751">
    <property type="term" value="F:polyphosphate:AMP phosphotransferase activity"/>
    <property type="evidence" value="ECO:0007669"/>
    <property type="project" value="InterPro"/>
</dbReference>
<organism evidence="2 3">
    <name type="scientific">Paralcaligenes ureilyticus</name>
    <dbReference type="NCBI Taxonomy" id="627131"/>
    <lineage>
        <taxon>Bacteria</taxon>
        <taxon>Pseudomonadati</taxon>
        <taxon>Pseudomonadota</taxon>
        <taxon>Betaproteobacteria</taxon>
        <taxon>Burkholderiales</taxon>
        <taxon>Alcaligenaceae</taxon>
        <taxon>Paralcaligenes</taxon>
    </lineage>
</organism>
<accession>A0A4R3M2R5</accession>
<gene>
    <name evidence="2" type="ORF">EDC26_10626</name>
</gene>
<dbReference type="Proteomes" id="UP000295525">
    <property type="component" value="Unassembled WGS sequence"/>
</dbReference>
<dbReference type="OrthoDB" id="9775224at2"/>
<evidence type="ECO:0000313" key="2">
    <source>
        <dbReference type="EMBL" id="TCT07302.1"/>
    </source>
</evidence>
<dbReference type="Pfam" id="PF03976">
    <property type="entry name" value="PPK2"/>
    <property type="match status" value="2"/>
</dbReference>